<proteinExistence type="inferred from homology"/>
<dbReference type="GO" id="GO:0031514">
    <property type="term" value="C:motile cilium"/>
    <property type="evidence" value="ECO:0007669"/>
    <property type="project" value="TreeGrafter"/>
</dbReference>
<keyword evidence="6" id="KW-0970">Cilium biogenesis/degradation</keyword>
<dbReference type="AlphaFoldDB" id="C1DYS7"/>
<dbReference type="InterPro" id="IPR006594">
    <property type="entry name" value="LisH"/>
</dbReference>
<dbReference type="GO" id="GO:0060271">
    <property type="term" value="P:cilium assembly"/>
    <property type="evidence" value="ECO:0007669"/>
    <property type="project" value="TreeGrafter"/>
</dbReference>
<keyword evidence="7" id="KW-0206">Cytoskeleton</keyword>
<dbReference type="RefSeq" id="XP_002500222.1">
    <property type="nucleotide sequence ID" value="XM_002500176.1"/>
</dbReference>
<comment type="function">
    <text evidence="9">Involved in the biogenesis of cilia. Required for the recruitment of PLK1 to centrosomes and S phase progression.</text>
</comment>
<dbReference type="InParanoid" id="C1DYS7"/>
<evidence type="ECO:0000256" key="3">
    <source>
        <dbReference type="ARBA" id="ARBA00004607"/>
    </source>
</evidence>
<name>C1DYS7_MICCC</name>
<sequence>MAGGGATVEELKDVLRETLENRGALGNVRAHLRAEVSNALEDRTGLKRPDISNENLIINELIREYLVFNRYRSTLSVMLPESGQPDTPPFDRDFLARELRVRENENSRKLPLLYTMLSNAQANK</sequence>
<dbReference type="FunFam" id="1.20.960.40:FF:000002">
    <property type="entry name" value="LisH domain-containing protein FOPNL"/>
    <property type="match status" value="1"/>
</dbReference>
<evidence type="ECO:0000256" key="6">
    <source>
        <dbReference type="ARBA" id="ARBA00022794"/>
    </source>
</evidence>
<dbReference type="EMBL" id="CP001323">
    <property type="protein sequence ID" value="ACO61480.1"/>
    <property type="molecule type" value="Genomic_DNA"/>
</dbReference>
<dbReference type="Gene3D" id="1.20.960.40">
    <property type="match status" value="1"/>
</dbReference>
<feature type="domain" description="FGFR1 oncogene partner (FOP) N-terminal dimerisation" evidence="13">
    <location>
        <begin position="53"/>
        <end position="118"/>
    </location>
</feature>
<evidence type="ECO:0000256" key="11">
    <source>
        <dbReference type="ARBA" id="ARBA00076755"/>
    </source>
</evidence>
<keyword evidence="15" id="KW-1185">Reference proteome</keyword>
<evidence type="ECO:0000256" key="1">
    <source>
        <dbReference type="ARBA" id="ARBA00004120"/>
    </source>
</evidence>
<gene>
    <name evidence="14" type="ORF">MICPUN_107683</name>
</gene>
<comment type="similarity">
    <text evidence="4">Belongs to the CEP43 family.</text>
</comment>
<evidence type="ECO:0000256" key="8">
    <source>
        <dbReference type="ARBA" id="ARBA00023273"/>
    </source>
</evidence>
<comment type="subcellular location">
    <subcellularLocation>
        <location evidence="1">Cytoplasm</location>
        <location evidence="1">Cytoskeleton</location>
        <location evidence="1">Cilium basal body</location>
    </subcellularLocation>
    <subcellularLocation>
        <location evidence="3">Cytoplasm</location>
        <location evidence="3">Cytoskeleton</location>
        <location evidence="3">Microtubule organizing center</location>
        <location evidence="3">Centrosome</location>
        <location evidence="3">Centriolar satellite</location>
    </subcellularLocation>
    <subcellularLocation>
        <location evidence="2">Cytoplasmic granule</location>
    </subcellularLocation>
</comment>
<evidence type="ECO:0000256" key="12">
    <source>
        <dbReference type="ARBA" id="ARBA00081996"/>
    </source>
</evidence>
<accession>C1DYS7</accession>
<dbReference type="PANTHER" id="PTHR15431">
    <property type="entry name" value="FGFR1 ONCOGENE PARTNER/LISH DOMAIN-CONTAINING PROTEIN"/>
    <property type="match status" value="1"/>
</dbReference>
<organism evidence="14 15">
    <name type="scientific">Micromonas commoda (strain RCC299 / NOUM17 / CCMP2709)</name>
    <name type="common">Picoplanktonic green alga</name>
    <dbReference type="NCBI Taxonomy" id="296587"/>
    <lineage>
        <taxon>Eukaryota</taxon>
        <taxon>Viridiplantae</taxon>
        <taxon>Chlorophyta</taxon>
        <taxon>Mamiellophyceae</taxon>
        <taxon>Mamiellales</taxon>
        <taxon>Mamiellaceae</taxon>
        <taxon>Micromonas</taxon>
    </lineage>
</organism>
<reference evidence="14 15" key="1">
    <citation type="journal article" date="2009" name="Science">
        <title>Green evolution and dynamic adaptations revealed by genomes of the marine picoeukaryotes Micromonas.</title>
        <authorList>
            <person name="Worden A.Z."/>
            <person name="Lee J.H."/>
            <person name="Mock T."/>
            <person name="Rouze P."/>
            <person name="Simmons M.P."/>
            <person name="Aerts A.L."/>
            <person name="Allen A.E."/>
            <person name="Cuvelier M.L."/>
            <person name="Derelle E."/>
            <person name="Everett M.V."/>
            <person name="Foulon E."/>
            <person name="Grimwood J."/>
            <person name="Gundlach H."/>
            <person name="Henrissat B."/>
            <person name="Napoli C."/>
            <person name="McDonald S.M."/>
            <person name="Parker M.S."/>
            <person name="Rombauts S."/>
            <person name="Salamov A."/>
            <person name="Von Dassow P."/>
            <person name="Badger J.H."/>
            <person name="Coutinho P.M."/>
            <person name="Demir E."/>
            <person name="Dubchak I."/>
            <person name="Gentemann C."/>
            <person name="Eikrem W."/>
            <person name="Gready J.E."/>
            <person name="John U."/>
            <person name="Lanier W."/>
            <person name="Lindquist E.A."/>
            <person name="Lucas S."/>
            <person name="Mayer K.F."/>
            <person name="Moreau H."/>
            <person name="Not F."/>
            <person name="Otillar R."/>
            <person name="Panaud O."/>
            <person name="Pangilinan J."/>
            <person name="Paulsen I."/>
            <person name="Piegu B."/>
            <person name="Poliakov A."/>
            <person name="Robbens S."/>
            <person name="Schmutz J."/>
            <person name="Toulza E."/>
            <person name="Wyss T."/>
            <person name="Zelensky A."/>
            <person name="Zhou K."/>
            <person name="Armbrust E.V."/>
            <person name="Bhattacharya D."/>
            <person name="Goodenough U.W."/>
            <person name="Van de Peer Y."/>
            <person name="Grigoriev I.V."/>
        </authorList>
    </citation>
    <scope>NUCLEOTIDE SEQUENCE [LARGE SCALE GENOMIC DNA]</scope>
    <source>
        <strain evidence="15">RCC299 / NOUM17</strain>
    </source>
</reference>
<dbReference type="OMA" id="EYLVFNR"/>
<evidence type="ECO:0000256" key="5">
    <source>
        <dbReference type="ARBA" id="ARBA00022490"/>
    </source>
</evidence>
<evidence type="ECO:0000256" key="10">
    <source>
        <dbReference type="ARBA" id="ARBA00070736"/>
    </source>
</evidence>
<evidence type="ECO:0000256" key="2">
    <source>
        <dbReference type="ARBA" id="ARBA00004463"/>
    </source>
</evidence>
<dbReference type="KEGG" id="mis:MICPUN_107683"/>
<dbReference type="eggNOG" id="ENOG502S0C1">
    <property type="taxonomic scope" value="Eukaryota"/>
</dbReference>
<dbReference type="PROSITE" id="PS50896">
    <property type="entry name" value="LISH"/>
    <property type="match status" value="1"/>
</dbReference>
<dbReference type="GO" id="GO:0036064">
    <property type="term" value="C:ciliary basal body"/>
    <property type="evidence" value="ECO:0007669"/>
    <property type="project" value="TreeGrafter"/>
</dbReference>
<dbReference type="PANTHER" id="PTHR15431:SF19">
    <property type="entry name" value="CENTROSOMAL PROTEIN 20-RELATED"/>
    <property type="match status" value="1"/>
</dbReference>
<keyword evidence="5" id="KW-0963">Cytoplasm</keyword>
<dbReference type="GO" id="GO:0034453">
    <property type="term" value="P:microtubule anchoring"/>
    <property type="evidence" value="ECO:0007669"/>
    <property type="project" value="InterPro"/>
</dbReference>
<protein>
    <recommendedName>
        <fullName evidence="10">Centrosomal protein 20</fullName>
    </recommendedName>
    <alternativeName>
        <fullName evidence="11">FGFR1OP N-terminal-like protein</fullName>
    </alternativeName>
    <alternativeName>
        <fullName evidence="12">LisH domain-containing protein FOPNL</fullName>
    </alternativeName>
</protein>
<evidence type="ECO:0000256" key="4">
    <source>
        <dbReference type="ARBA" id="ARBA00005385"/>
    </source>
</evidence>
<evidence type="ECO:0000256" key="7">
    <source>
        <dbReference type="ARBA" id="ARBA00023212"/>
    </source>
</evidence>
<evidence type="ECO:0000313" key="15">
    <source>
        <dbReference type="Proteomes" id="UP000002009"/>
    </source>
</evidence>
<keyword evidence="8" id="KW-0966">Cell projection</keyword>
<dbReference type="InterPro" id="IPR018993">
    <property type="entry name" value="FOP_dimerisation-dom_N"/>
</dbReference>
<dbReference type="Proteomes" id="UP000002009">
    <property type="component" value="Chromosome 2"/>
</dbReference>
<dbReference type="Pfam" id="PF09398">
    <property type="entry name" value="FOP_dimer"/>
    <property type="match status" value="1"/>
</dbReference>
<evidence type="ECO:0000313" key="14">
    <source>
        <dbReference type="EMBL" id="ACO61480.1"/>
    </source>
</evidence>
<dbReference type="GeneID" id="8240933"/>
<evidence type="ECO:0000259" key="13">
    <source>
        <dbReference type="Pfam" id="PF09398"/>
    </source>
</evidence>
<dbReference type="OrthoDB" id="5970631at2759"/>
<dbReference type="STRING" id="296587.C1DYS7"/>
<evidence type="ECO:0000256" key="9">
    <source>
        <dbReference type="ARBA" id="ARBA00055043"/>
    </source>
</evidence>